<dbReference type="SUPFAM" id="SSF51735">
    <property type="entry name" value="NAD(P)-binding Rossmann-fold domains"/>
    <property type="match status" value="1"/>
</dbReference>
<evidence type="ECO:0000256" key="2">
    <source>
        <dbReference type="ARBA" id="ARBA00023445"/>
    </source>
</evidence>
<evidence type="ECO:0000313" key="4">
    <source>
        <dbReference type="EMBL" id="PVI00882.1"/>
    </source>
</evidence>
<evidence type="ECO:0000259" key="3">
    <source>
        <dbReference type="Pfam" id="PF01370"/>
    </source>
</evidence>
<dbReference type="Proteomes" id="UP000244855">
    <property type="component" value="Unassembled WGS sequence"/>
</dbReference>
<keyword evidence="1" id="KW-0560">Oxidoreductase</keyword>
<keyword evidence="5" id="KW-1185">Reference proteome</keyword>
<dbReference type="OrthoDB" id="2735536at2759"/>
<dbReference type="InterPro" id="IPR050425">
    <property type="entry name" value="NAD(P)_dehydrat-like"/>
</dbReference>
<dbReference type="EMBL" id="KZ805366">
    <property type="protein sequence ID" value="PVI00882.1"/>
    <property type="molecule type" value="Genomic_DNA"/>
</dbReference>
<comment type="similarity">
    <text evidence="2">Belongs to the NAD(P)-dependent epimerase/dehydratase family. Dihydroflavonol-4-reductase subfamily.</text>
</comment>
<evidence type="ECO:0000256" key="1">
    <source>
        <dbReference type="ARBA" id="ARBA00023002"/>
    </source>
</evidence>
<dbReference type="Gene3D" id="3.40.50.720">
    <property type="entry name" value="NAD(P)-binding Rossmann-like Domain"/>
    <property type="match status" value="1"/>
</dbReference>
<gene>
    <name evidence="4" type="ORF">DM02DRAFT_592028</name>
</gene>
<organism evidence="4 5">
    <name type="scientific">Periconia macrospinosa</name>
    <dbReference type="NCBI Taxonomy" id="97972"/>
    <lineage>
        <taxon>Eukaryota</taxon>
        <taxon>Fungi</taxon>
        <taxon>Dikarya</taxon>
        <taxon>Ascomycota</taxon>
        <taxon>Pezizomycotina</taxon>
        <taxon>Dothideomycetes</taxon>
        <taxon>Pleosporomycetidae</taxon>
        <taxon>Pleosporales</taxon>
        <taxon>Massarineae</taxon>
        <taxon>Periconiaceae</taxon>
        <taxon>Periconia</taxon>
    </lineage>
</organism>
<dbReference type="PANTHER" id="PTHR10366:SF562">
    <property type="entry name" value="ALDEHYDE REDUCTASE II (AFU_ORTHOLOGUE AFUA_1G11360)"/>
    <property type="match status" value="1"/>
</dbReference>
<feature type="domain" description="NAD-dependent epimerase/dehydratase" evidence="3">
    <location>
        <begin position="10"/>
        <end position="129"/>
    </location>
</feature>
<reference evidence="4 5" key="1">
    <citation type="journal article" date="2018" name="Sci. Rep.">
        <title>Comparative genomics provides insights into the lifestyle and reveals functional heterogeneity of dark septate endophytic fungi.</title>
        <authorList>
            <person name="Knapp D.G."/>
            <person name="Nemeth J.B."/>
            <person name="Barry K."/>
            <person name="Hainaut M."/>
            <person name="Henrissat B."/>
            <person name="Johnson J."/>
            <person name="Kuo A."/>
            <person name="Lim J.H.P."/>
            <person name="Lipzen A."/>
            <person name="Nolan M."/>
            <person name="Ohm R.A."/>
            <person name="Tamas L."/>
            <person name="Grigoriev I.V."/>
            <person name="Spatafora J.W."/>
            <person name="Nagy L.G."/>
            <person name="Kovacs G.M."/>
        </authorList>
    </citation>
    <scope>NUCLEOTIDE SEQUENCE [LARGE SCALE GENOMIC DNA]</scope>
    <source>
        <strain evidence="4 5">DSE2036</strain>
    </source>
</reference>
<dbReference type="PANTHER" id="PTHR10366">
    <property type="entry name" value="NAD DEPENDENT EPIMERASE/DEHYDRATASE"/>
    <property type="match status" value="1"/>
</dbReference>
<dbReference type="STRING" id="97972.A0A2V1DSL5"/>
<dbReference type="InterPro" id="IPR001509">
    <property type="entry name" value="Epimerase_deHydtase"/>
</dbReference>
<dbReference type="GO" id="GO:0016616">
    <property type="term" value="F:oxidoreductase activity, acting on the CH-OH group of donors, NAD or NADP as acceptor"/>
    <property type="evidence" value="ECO:0007669"/>
    <property type="project" value="TreeGrafter"/>
</dbReference>
<evidence type="ECO:0000313" key="5">
    <source>
        <dbReference type="Proteomes" id="UP000244855"/>
    </source>
</evidence>
<dbReference type="Pfam" id="PF01370">
    <property type="entry name" value="Epimerase"/>
    <property type="match status" value="1"/>
</dbReference>
<sequence length="355" mass="39869">MPILELGDLVLVTGANGYIGGVTIQKLLDAGFRVRGTVRDISAPKNAWLQPHYGPNFSLVQVPDVAAPNAFDEAIKGVHGVCHTAASLIFDPDPEIAIAPEINGVMNILNAAATQDTVKRVVYTSSSCAAVQIKSGRKYHLNQSSWNEEAKAAWTLPITNEFSRGFINYEAKKMEGERRAFQWMKDNKPRFEFNSVLPNVNFGTMIRPDKTGFISVPGLLKMLWEGETAFTGMLLPQWYVDVEDTALLHVAALTFPDVVSERLFAYAGRFCWNDVLEIFRKEVPEKKFIDNLEEVPDNGTVENQRSVEILKRLGKKEGFTLLEEAIKKWIPFMLRAEKEGWSKTPTTAEDLRRFD</sequence>
<proteinExistence type="inferred from homology"/>
<dbReference type="InterPro" id="IPR036291">
    <property type="entry name" value="NAD(P)-bd_dom_sf"/>
</dbReference>
<accession>A0A2V1DSL5</accession>
<dbReference type="AlphaFoldDB" id="A0A2V1DSL5"/>
<protein>
    <submittedName>
        <fullName evidence="4">Aldehyde reductase II</fullName>
    </submittedName>
</protein>
<name>A0A2V1DSL5_9PLEO</name>